<dbReference type="InterPro" id="IPR003141">
    <property type="entry name" value="Pol/His_phosphatase_N"/>
</dbReference>
<evidence type="ECO:0000313" key="3">
    <source>
        <dbReference type="Proteomes" id="UP000054618"/>
    </source>
</evidence>
<dbReference type="Gene3D" id="1.10.150.650">
    <property type="match status" value="1"/>
</dbReference>
<dbReference type="OrthoDB" id="9804333at2"/>
<comment type="caution">
    <text evidence="2">The sequence shown here is derived from an EMBL/GenBank/DDBJ whole genome shotgun (WGS) entry which is preliminary data.</text>
</comment>
<dbReference type="PANTHER" id="PTHR42924:SF3">
    <property type="entry name" value="POLYMERASE_HISTIDINOL PHOSPHATASE N-TERMINAL DOMAIN-CONTAINING PROTEIN"/>
    <property type="match status" value="1"/>
</dbReference>
<feature type="domain" description="Polymerase/histidinol phosphatase N-terminal" evidence="1">
    <location>
        <begin position="2"/>
        <end position="67"/>
    </location>
</feature>
<dbReference type="SUPFAM" id="SSF89550">
    <property type="entry name" value="PHP domain-like"/>
    <property type="match status" value="1"/>
</dbReference>
<dbReference type="AlphaFoldDB" id="A0A0W0XUA3"/>
<dbReference type="InterPro" id="IPR004013">
    <property type="entry name" value="PHP_dom"/>
</dbReference>
<protein>
    <submittedName>
        <fullName evidence="2">TrpH protein</fullName>
    </submittedName>
</protein>
<dbReference type="CDD" id="cd07438">
    <property type="entry name" value="PHP_HisPPase_AMP"/>
    <property type="match status" value="1"/>
</dbReference>
<dbReference type="InterPro" id="IPR052018">
    <property type="entry name" value="PHP_domain"/>
</dbReference>
<gene>
    <name evidence="2" type="ORF">Lqui_2294</name>
</gene>
<proteinExistence type="predicted"/>
<dbReference type="Gene3D" id="3.20.20.140">
    <property type="entry name" value="Metal-dependent hydrolases"/>
    <property type="match status" value="1"/>
</dbReference>
<accession>A0A0W0XUA3</accession>
<dbReference type="GO" id="GO:0035312">
    <property type="term" value="F:5'-3' DNA exonuclease activity"/>
    <property type="evidence" value="ECO:0007669"/>
    <property type="project" value="TreeGrafter"/>
</dbReference>
<reference evidence="2 3" key="1">
    <citation type="submission" date="2015-11" db="EMBL/GenBank/DDBJ databases">
        <title>Genomic analysis of 38 Legionella species identifies large and diverse effector repertoires.</title>
        <authorList>
            <person name="Burstein D."/>
            <person name="Amaro F."/>
            <person name="Zusman T."/>
            <person name="Lifshitz Z."/>
            <person name="Cohen O."/>
            <person name="Gilbert J.A."/>
            <person name="Pupko T."/>
            <person name="Shuman H.A."/>
            <person name="Segal G."/>
        </authorList>
    </citation>
    <scope>NUCLEOTIDE SEQUENCE [LARGE SCALE GENOMIC DNA]</scope>
    <source>
        <strain evidence="2 3">CDC#1442-AUS-E</strain>
    </source>
</reference>
<dbReference type="Pfam" id="PF02811">
    <property type="entry name" value="PHP"/>
    <property type="match status" value="1"/>
</dbReference>
<keyword evidence="3" id="KW-1185">Reference proteome</keyword>
<dbReference type="STRING" id="45073.Lqui_2294"/>
<dbReference type="InterPro" id="IPR016195">
    <property type="entry name" value="Pol/histidinol_Pase-like"/>
</dbReference>
<dbReference type="PATRIC" id="fig|45073.5.peg.2423"/>
<sequence>MIDLHCHSTFSDGLHSPEEILNKALQAKLEIMALTDHDTIEGSIRLIELAQQQAIRIIPGIEISTRWKKYDIHILGYQLDLQSEHLSTLIKSQEGNRHQRALEIAEKLTQLGIEDVITKVSSIAGHRRIGRPHFAQLLIDEGRVVEKQAAFSRFLGQGKIAYVPTPWVSIEEAVQTITKAGGQAVLAHPAKYKLTRTKLHELITVFKDAGGEGMEVVSGEGMANETQELAGLCLRYQLLASSGSDFHGEGMSRISLGRQARLPECCKPIWQKW</sequence>
<dbReference type="PANTHER" id="PTHR42924">
    <property type="entry name" value="EXONUCLEASE"/>
    <property type="match status" value="1"/>
</dbReference>
<organism evidence="2 3">
    <name type="scientific">Legionella quinlivanii</name>
    <dbReference type="NCBI Taxonomy" id="45073"/>
    <lineage>
        <taxon>Bacteria</taxon>
        <taxon>Pseudomonadati</taxon>
        <taxon>Pseudomonadota</taxon>
        <taxon>Gammaproteobacteria</taxon>
        <taxon>Legionellales</taxon>
        <taxon>Legionellaceae</taxon>
        <taxon>Legionella</taxon>
    </lineage>
</organism>
<name>A0A0W0XUA3_9GAMM</name>
<dbReference type="SMART" id="SM00481">
    <property type="entry name" value="POLIIIAc"/>
    <property type="match status" value="1"/>
</dbReference>
<evidence type="ECO:0000313" key="2">
    <source>
        <dbReference type="EMBL" id="KTD48030.1"/>
    </source>
</evidence>
<dbReference type="EMBL" id="LNYS01000018">
    <property type="protein sequence ID" value="KTD48030.1"/>
    <property type="molecule type" value="Genomic_DNA"/>
</dbReference>
<evidence type="ECO:0000259" key="1">
    <source>
        <dbReference type="SMART" id="SM00481"/>
    </source>
</evidence>
<dbReference type="Proteomes" id="UP000054618">
    <property type="component" value="Unassembled WGS sequence"/>
</dbReference>
<dbReference type="GO" id="GO:0004534">
    <property type="term" value="F:5'-3' RNA exonuclease activity"/>
    <property type="evidence" value="ECO:0007669"/>
    <property type="project" value="TreeGrafter"/>
</dbReference>
<dbReference type="RefSeq" id="WP_058508376.1">
    <property type="nucleotide sequence ID" value="NZ_CAAAIK010000009.1"/>
</dbReference>